<dbReference type="RefSeq" id="WP_213112260.1">
    <property type="nucleotide sequence ID" value="NZ_JAGYPJ010000001.1"/>
</dbReference>
<evidence type="ECO:0000313" key="1">
    <source>
        <dbReference type="EMBL" id="MBS4201827.1"/>
    </source>
</evidence>
<accession>A0A942YMM6</accession>
<dbReference type="Proteomes" id="UP000682713">
    <property type="component" value="Unassembled WGS sequence"/>
</dbReference>
<proteinExistence type="predicted"/>
<sequence>MSNIFNFRLDTSNIEDSEEKHEARQKLIKDSWNNITNHFLKKGKRIKLKYWPDDIPSGYSEYGIKQIFESDENAYKEIDTDELHIVNAEINKRVIEFFQKNMTDNHVFISPFFHFDIINEDGIPIFTSQDNGDNLLMFLTEEDLAYIDKSLLIRIPEM</sequence>
<evidence type="ECO:0000313" key="2">
    <source>
        <dbReference type="Proteomes" id="UP000682713"/>
    </source>
</evidence>
<organism evidence="1 2">
    <name type="scientific">Lederbergia citrisecunda</name>
    <dbReference type="NCBI Taxonomy" id="2833583"/>
    <lineage>
        <taxon>Bacteria</taxon>
        <taxon>Bacillati</taxon>
        <taxon>Bacillota</taxon>
        <taxon>Bacilli</taxon>
        <taxon>Bacillales</taxon>
        <taxon>Bacillaceae</taxon>
        <taxon>Lederbergia</taxon>
    </lineage>
</organism>
<dbReference type="AlphaFoldDB" id="A0A942YMM6"/>
<comment type="caution">
    <text evidence="1">The sequence shown here is derived from an EMBL/GenBank/DDBJ whole genome shotgun (WGS) entry which is preliminary data.</text>
</comment>
<protein>
    <submittedName>
        <fullName evidence="1">Uncharacterized protein</fullName>
    </submittedName>
</protein>
<name>A0A942YMM6_9BACI</name>
<keyword evidence="2" id="KW-1185">Reference proteome</keyword>
<reference evidence="1 2" key="1">
    <citation type="submission" date="2021-05" db="EMBL/GenBank/DDBJ databases">
        <title>Novel Bacillus species.</title>
        <authorList>
            <person name="Liu G."/>
        </authorList>
    </citation>
    <scope>NUCLEOTIDE SEQUENCE [LARGE SCALE GENOMIC DNA]</scope>
    <source>
        <strain evidence="1 2">FJAT-49732</strain>
    </source>
</reference>
<dbReference type="EMBL" id="JAGYPJ010000001">
    <property type="protein sequence ID" value="MBS4201827.1"/>
    <property type="molecule type" value="Genomic_DNA"/>
</dbReference>
<gene>
    <name evidence="1" type="ORF">KHA93_19670</name>
</gene>